<comment type="caution">
    <text evidence="1">The sequence shown here is derived from an EMBL/GenBank/DDBJ whole genome shotgun (WGS) entry which is preliminary data.</text>
</comment>
<evidence type="ECO:0000313" key="1">
    <source>
        <dbReference type="EMBL" id="KHN82543.1"/>
    </source>
</evidence>
<dbReference type="AlphaFoldDB" id="A0A0B2VLQ1"/>
<sequence length="147" mass="17646">MNQKSGFRHGKTGALEEQHRRNMSLPKFTRREVPMRLIDFVAILCHFLCWPQTTTSRRMNSAERDIPRPPRYPPTPSFMCNWSVMSKRPSTTLYVEFRQIRFPMFRWLIVRTPMNACFTDFLMHFHTLFKQSFFQMQHGAGLFFSFL</sequence>
<reference evidence="1 2" key="1">
    <citation type="submission" date="2014-11" db="EMBL/GenBank/DDBJ databases">
        <title>Genetic blueprint of the zoonotic pathogen Toxocara canis.</title>
        <authorList>
            <person name="Zhu X.-Q."/>
            <person name="Korhonen P.K."/>
            <person name="Cai H."/>
            <person name="Young N.D."/>
            <person name="Nejsum P."/>
            <person name="von Samson-Himmelstjerna G."/>
            <person name="Boag P.R."/>
            <person name="Tan P."/>
            <person name="Li Q."/>
            <person name="Min J."/>
            <person name="Yang Y."/>
            <person name="Wang X."/>
            <person name="Fang X."/>
            <person name="Hall R.S."/>
            <person name="Hofmann A."/>
            <person name="Sternberg P.W."/>
            <person name="Jex A.R."/>
            <person name="Gasser R.B."/>
        </authorList>
    </citation>
    <scope>NUCLEOTIDE SEQUENCE [LARGE SCALE GENOMIC DNA]</scope>
    <source>
        <strain evidence="1">PN_DK_2014</strain>
    </source>
</reference>
<dbReference type="EMBL" id="JPKZ01001342">
    <property type="protein sequence ID" value="KHN82543.1"/>
    <property type="molecule type" value="Genomic_DNA"/>
</dbReference>
<accession>A0A0B2VLQ1</accession>
<keyword evidence="2" id="KW-1185">Reference proteome</keyword>
<protein>
    <submittedName>
        <fullName evidence="1">Uncharacterized protein</fullName>
    </submittedName>
</protein>
<organism evidence="1 2">
    <name type="scientific">Toxocara canis</name>
    <name type="common">Canine roundworm</name>
    <dbReference type="NCBI Taxonomy" id="6265"/>
    <lineage>
        <taxon>Eukaryota</taxon>
        <taxon>Metazoa</taxon>
        <taxon>Ecdysozoa</taxon>
        <taxon>Nematoda</taxon>
        <taxon>Chromadorea</taxon>
        <taxon>Rhabditida</taxon>
        <taxon>Spirurina</taxon>
        <taxon>Ascaridomorpha</taxon>
        <taxon>Ascaridoidea</taxon>
        <taxon>Toxocaridae</taxon>
        <taxon>Toxocara</taxon>
    </lineage>
</organism>
<name>A0A0B2VLQ1_TOXCA</name>
<dbReference type="Proteomes" id="UP000031036">
    <property type="component" value="Unassembled WGS sequence"/>
</dbReference>
<evidence type="ECO:0000313" key="2">
    <source>
        <dbReference type="Proteomes" id="UP000031036"/>
    </source>
</evidence>
<gene>
    <name evidence="1" type="ORF">Tcan_15291</name>
</gene>
<proteinExistence type="predicted"/>